<sequence length="59" mass="6451">MLRSNLDIFDPSDPRAHISTQSHKAHCKATPLASLCSMASPHPSPPKLAPSLYMFDFEG</sequence>
<protein>
    <submittedName>
        <fullName evidence="1">Uncharacterized protein</fullName>
    </submittedName>
</protein>
<proteinExistence type="predicted"/>
<dbReference type="AlphaFoldDB" id="A0A2P5B3U8"/>
<reference evidence="2" key="1">
    <citation type="submission" date="2016-06" db="EMBL/GenBank/DDBJ databases">
        <title>Parallel loss of symbiosis genes in relatives of nitrogen-fixing non-legume Parasponia.</title>
        <authorList>
            <person name="Van Velzen R."/>
            <person name="Holmer R."/>
            <person name="Bu F."/>
            <person name="Rutten L."/>
            <person name="Van Zeijl A."/>
            <person name="Liu W."/>
            <person name="Santuari L."/>
            <person name="Cao Q."/>
            <person name="Sharma T."/>
            <person name="Shen D."/>
            <person name="Roswanjaya Y."/>
            <person name="Wardhani T."/>
            <person name="Kalhor M.S."/>
            <person name="Jansen J."/>
            <person name="Van den Hoogen J."/>
            <person name="Gungor B."/>
            <person name="Hartog M."/>
            <person name="Hontelez J."/>
            <person name="Verver J."/>
            <person name="Yang W.-C."/>
            <person name="Schijlen E."/>
            <person name="Repin R."/>
            <person name="Schilthuizen M."/>
            <person name="Schranz E."/>
            <person name="Heidstra R."/>
            <person name="Miyata K."/>
            <person name="Fedorova E."/>
            <person name="Kohlen W."/>
            <person name="Bisseling T."/>
            <person name="Smit S."/>
            <person name="Geurts R."/>
        </authorList>
    </citation>
    <scope>NUCLEOTIDE SEQUENCE [LARGE SCALE GENOMIC DNA]</scope>
    <source>
        <strain evidence="2">cv. RG33-2</strain>
    </source>
</reference>
<dbReference type="InParanoid" id="A0A2P5B3U8"/>
<evidence type="ECO:0000313" key="1">
    <source>
        <dbReference type="EMBL" id="PON43478.1"/>
    </source>
</evidence>
<evidence type="ECO:0000313" key="2">
    <source>
        <dbReference type="Proteomes" id="UP000237000"/>
    </source>
</evidence>
<keyword evidence="2" id="KW-1185">Reference proteome</keyword>
<gene>
    <name evidence="1" type="ORF">TorRG33x02_333720</name>
</gene>
<accession>A0A2P5B3U8</accession>
<comment type="caution">
    <text evidence="1">The sequence shown here is derived from an EMBL/GenBank/DDBJ whole genome shotgun (WGS) entry which is preliminary data.</text>
</comment>
<dbReference type="Proteomes" id="UP000237000">
    <property type="component" value="Unassembled WGS sequence"/>
</dbReference>
<name>A0A2P5B3U8_TREOI</name>
<organism evidence="1 2">
    <name type="scientific">Trema orientale</name>
    <name type="common">Charcoal tree</name>
    <name type="synonym">Celtis orientalis</name>
    <dbReference type="NCBI Taxonomy" id="63057"/>
    <lineage>
        <taxon>Eukaryota</taxon>
        <taxon>Viridiplantae</taxon>
        <taxon>Streptophyta</taxon>
        <taxon>Embryophyta</taxon>
        <taxon>Tracheophyta</taxon>
        <taxon>Spermatophyta</taxon>
        <taxon>Magnoliopsida</taxon>
        <taxon>eudicotyledons</taxon>
        <taxon>Gunneridae</taxon>
        <taxon>Pentapetalae</taxon>
        <taxon>rosids</taxon>
        <taxon>fabids</taxon>
        <taxon>Rosales</taxon>
        <taxon>Cannabaceae</taxon>
        <taxon>Trema</taxon>
    </lineage>
</organism>
<dbReference type="EMBL" id="JXTC01000614">
    <property type="protein sequence ID" value="PON43478.1"/>
    <property type="molecule type" value="Genomic_DNA"/>
</dbReference>